<name>A0A3N9P8V0_9BACL</name>
<dbReference type="RefSeq" id="WP_124695603.1">
    <property type="nucleotide sequence ID" value="NZ_JBHUFE010000007.1"/>
</dbReference>
<dbReference type="Proteomes" id="UP000282529">
    <property type="component" value="Unassembled WGS sequence"/>
</dbReference>
<comment type="caution">
    <text evidence="1">The sequence shown here is derived from an EMBL/GenBank/DDBJ whole genome shotgun (WGS) entry which is preliminary data.</text>
</comment>
<evidence type="ECO:0000313" key="2">
    <source>
        <dbReference type="Proteomes" id="UP000282529"/>
    </source>
</evidence>
<sequence length="69" mass="7899">MPYTIMKNAEFFTAALARKYVFALQIGSDGMYSRVGSGLVEMFSDEYVRLKNFDGSIVLYSRSNTKFQH</sequence>
<accession>A0A3N9P8V0</accession>
<protein>
    <submittedName>
        <fullName evidence="1">Uncharacterized protein</fullName>
    </submittedName>
</protein>
<organism evidence="1 2">
    <name type="scientific">Paenibacillus rhizophilus</name>
    <dbReference type="NCBI Taxonomy" id="1850366"/>
    <lineage>
        <taxon>Bacteria</taxon>
        <taxon>Bacillati</taxon>
        <taxon>Bacillota</taxon>
        <taxon>Bacilli</taxon>
        <taxon>Bacillales</taxon>
        <taxon>Paenibacillaceae</taxon>
        <taxon>Paenibacillus</taxon>
    </lineage>
</organism>
<evidence type="ECO:0000313" key="1">
    <source>
        <dbReference type="EMBL" id="RQW11554.1"/>
    </source>
</evidence>
<keyword evidence="2" id="KW-1185">Reference proteome</keyword>
<dbReference type="EMBL" id="RQPI01000005">
    <property type="protein sequence ID" value="RQW11554.1"/>
    <property type="molecule type" value="Genomic_DNA"/>
</dbReference>
<gene>
    <name evidence="1" type="ORF">EH198_11060</name>
</gene>
<dbReference type="AlphaFoldDB" id="A0A3N9P8V0"/>
<reference evidence="1 2" key="1">
    <citation type="submission" date="2018-11" db="EMBL/GenBank/DDBJ databases">
        <title>Genome sequence of strain 7197.</title>
        <authorList>
            <person name="Gao J."/>
            <person name="Sun J."/>
        </authorList>
    </citation>
    <scope>NUCLEOTIDE SEQUENCE [LARGE SCALE GENOMIC DNA]</scope>
    <source>
        <strain evidence="1 2">7197</strain>
    </source>
</reference>
<dbReference type="OrthoDB" id="2627004at2"/>
<proteinExistence type="predicted"/>